<accession>A0A563EXN3</accession>
<evidence type="ECO:0000256" key="1">
    <source>
        <dbReference type="SAM" id="Phobius"/>
    </source>
</evidence>
<keyword evidence="1" id="KW-0472">Membrane</keyword>
<keyword evidence="1" id="KW-1133">Transmembrane helix</keyword>
<keyword evidence="4" id="KW-1185">Reference proteome</keyword>
<feature type="domain" description="HTH cro/C1-type" evidence="2">
    <location>
        <begin position="21"/>
        <end position="77"/>
    </location>
</feature>
<dbReference type="InterPro" id="IPR049052">
    <property type="entry name" value="nSTAND1"/>
</dbReference>
<gene>
    <name evidence="3" type="ORF">FKR81_12220</name>
</gene>
<dbReference type="EMBL" id="VOBR01000006">
    <property type="protein sequence ID" value="TWP52322.1"/>
    <property type="molecule type" value="Genomic_DNA"/>
</dbReference>
<dbReference type="InterPro" id="IPR027417">
    <property type="entry name" value="P-loop_NTPase"/>
</dbReference>
<evidence type="ECO:0000313" key="4">
    <source>
        <dbReference type="Proteomes" id="UP000316639"/>
    </source>
</evidence>
<proteinExistence type="predicted"/>
<reference evidence="3 4" key="1">
    <citation type="submission" date="2019-07" db="EMBL/GenBank/DDBJ databases">
        <title>Lentzea xizangensis sp. nov., isolated from Qinghai-Tibetan Plateau Soils.</title>
        <authorList>
            <person name="Huang J."/>
        </authorList>
    </citation>
    <scope>NUCLEOTIDE SEQUENCE [LARGE SCALE GENOMIC DNA]</scope>
    <source>
        <strain evidence="3 4">FXJ1.1311</strain>
    </source>
</reference>
<dbReference type="Proteomes" id="UP000316639">
    <property type="component" value="Unassembled WGS sequence"/>
</dbReference>
<dbReference type="SMART" id="SM00530">
    <property type="entry name" value="HTH_XRE"/>
    <property type="match status" value="1"/>
</dbReference>
<dbReference type="Pfam" id="PF20703">
    <property type="entry name" value="nSTAND1"/>
    <property type="match status" value="1"/>
</dbReference>
<evidence type="ECO:0000313" key="3">
    <source>
        <dbReference type="EMBL" id="TWP52322.1"/>
    </source>
</evidence>
<dbReference type="InterPro" id="IPR001387">
    <property type="entry name" value="Cro/C1-type_HTH"/>
</dbReference>
<feature type="transmembrane region" description="Helical" evidence="1">
    <location>
        <begin position="512"/>
        <end position="533"/>
    </location>
</feature>
<dbReference type="RefSeq" id="WP_146351136.1">
    <property type="nucleotide sequence ID" value="NZ_VOBR01000006.1"/>
</dbReference>
<protein>
    <recommendedName>
        <fullName evidence="2">HTH cro/C1-type domain-containing protein</fullName>
    </recommendedName>
</protein>
<dbReference type="Gene3D" id="3.40.50.300">
    <property type="entry name" value="P-loop containing nucleotide triphosphate hydrolases"/>
    <property type="match status" value="1"/>
</dbReference>
<evidence type="ECO:0000259" key="2">
    <source>
        <dbReference type="SMART" id="SM00530"/>
    </source>
</evidence>
<dbReference type="AlphaFoldDB" id="A0A563EXN3"/>
<dbReference type="OrthoDB" id="134501at2"/>
<name>A0A563EXN3_9PSEU</name>
<organism evidence="3 4">
    <name type="scientific">Lentzea tibetensis</name>
    <dbReference type="NCBI Taxonomy" id="2591470"/>
    <lineage>
        <taxon>Bacteria</taxon>
        <taxon>Bacillati</taxon>
        <taxon>Actinomycetota</taxon>
        <taxon>Actinomycetes</taxon>
        <taxon>Pseudonocardiales</taxon>
        <taxon>Pseudonocardiaceae</taxon>
        <taxon>Lentzea</taxon>
    </lineage>
</organism>
<keyword evidence="1" id="KW-0812">Transmembrane</keyword>
<comment type="caution">
    <text evidence="3">The sequence shown here is derived from an EMBL/GenBank/DDBJ whole genome shotgun (WGS) entry which is preliminary data.</text>
</comment>
<dbReference type="SUPFAM" id="SSF52540">
    <property type="entry name" value="P-loop containing nucleoside triphosphate hydrolases"/>
    <property type="match status" value="1"/>
</dbReference>
<sequence>MPRGERPLDEGESELLRFAADLRRLREKAGGPPYRELSRRAHYSAAALSEAAGGRRAPTLAVTLAYVQACDGDVVEWETRWRELAQPDDRPATDESPYVGLAAFQTADAERFFGRERLTAELVELVGQRRFVGVFGASGSGKSSVLRAGLVPALETPVLVFAPGAHPVDECAVRLAGLTCESAVVLKQELAADPANLRLRIRQFDEDLLLVVDQFEEVFTLAPAEEREWLIAALTEAPRVVIGVRSDFYPHCERHTGLVGALRGGQVMVGPMSTEELRRAIVEPALAVGAKVETALVARLVADAAGQAAVLPLLSHALVETWQRRRGITLSLHGYMEAGGVEHAIARTAEHLYSTLSGTEKIAVRHVFLRLIALGDGPDDTKRRVSRHEIDSDQLLEELAAARLITLDRDHVELAHEALIRSWPRLRQWLDEDREGLRIHRQLTDAPDAWEAHGRDSGALYRGTRLTIAKKWHTPERGLSDREADFLTASIAEEDAGQLAARRRVSRRRRGVLVLVVLIFVGFGTIGSLLSVGPKENAEKQRKGRMAELAVTAATELRNTDPALALQLVQEAYRMTRTPEMAGRLSEMAALTYYLRFRLPDGTIPEVRVGDDAELSLVRGRDVAQWALFDLKGGGFQEIKGRPVGDLAVHALPELGQHVRETGLPVGEADRAAERICSVTRPVITAGQWARYFTGEPYAPLCAEIS</sequence>